<keyword evidence="1" id="KW-1133">Transmembrane helix</keyword>
<feature type="transmembrane region" description="Helical" evidence="1">
    <location>
        <begin position="161"/>
        <end position="180"/>
    </location>
</feature>
<evidence type="ECO:0000313" key="2">
    <source>
        <dbReference type="EMBL" id="MBP2027158.1"/>
    </source>
</evidence>
<name>A0ABS4KHD8_9FIRM</name>
<keyword evidence="3" id="KW-1185">Reference proteome</keyword>
<accession>A0ABS4KHD8</accession>
<sequence length="289" mass="31622">MNKKNTVTLLTLGIIALSFIAAITGILSSQGSGPYSYETIRGDIIEIYGRGLYRHMKSDIAIQGIAHDYVTLFIGIPLLILGLRGYRKDSLKGSFILTGTLGFFLLTYLFYLMMAMYNELFLIYVALLGFSFFSFVLMLGSFDKDSIKEKFSENTKVKVPGIFLVINGINVGILWLTMVITPLLDGSIYPVDIGHSTTLVVQGLDLALMLPFSIITGILLIKRNPLGYIFAPSYLIFLSILMAALTAKLIAMGMAGVSIIPAIIIMPATMLISIGCVVSLMKNIKSNVM</sequence>
<feature type="transmembrane region" description="Helical" evidence="1">
    <location>
        <begin position="259"/>
        <end position="281"/>
    </location>
</feature>
<comment type="caution">
    <text evidence="2">The sequence shown here is derived from an EMBL/GenBank/DDBJ whole genome shotgun (WGS) entry which is preliminary data.</text>
</comment>
<reference evidence="2 3" key="1">
    <citation type="submission" date="2021-03" db="EMBL/GenBank/DDBJ databases">
        <title>Genomic Encyclopedia of Type Strains, Phase IV (KMG-IV): sequencing the most valuable type-strain genomes for metagenomic binning, comparative biology and taxonomic classification.</title>
        <authorList>
            <person name="Goeker M."/>
        </authorList>
    </citation>
    <scope>NUCLEOTIDE SEQUENCE [LARGE SCALE GENOMIC DNA]</scope>
    <source>
        <strain evidence="2 3">DSM 27512</strain>
    </source>
</reference>
<evidence type="ECO:0000313" key="3">
    <source>
        <dbReference type="Proteomes" id="UP001314903"/>
    </source>
</evidence>
<gene>
    <name evidence="2" type="ORF">J2Z35_000952</name>
</gene>
<keyword evidence="1" id="KW-0472">Membrane</keyword>
<organism evidence="2 3">
    <name type="scientific">Acetoanaerobium pronyense</name>
    <dbReference type="NCBI Taxonomy" id="1482736"/>
    <lineage>
        <taxon>Bacteria</taxon>
        <taxon>Bacillati</taxon>
        <taxon>Bacillota</taxon>
        <taxon>Clostridia</taxon>
        <taxon>Peptostreptococcales</taxon>
        <taxon>Filifactoraceae</taxon>
        <taxon>Acetoanaerobium</taxon>
    </lineage>
</organism>
<feature type="transmembrane region" description="Helical" evidence="1">
    <location>
        <begin position="60"/>
        <end position="83"/>
    </location>
</feature>
<evidence type="ECO:0000256" key="1">
    <source>
        <dbReference type="SAM" id="Phobius"/>
    </source>
</evidence>
<dbReference type="EMBL" id="JAGGLI010000008">
    <property type="protein sequence ID" value="MBP2027158.1"/>
    <property type="molecule type" value="Genomic_DNA"/>
</dbReference>
<proteinExistence type="predicted"/>
<feature type="transmembrane region" description="Helical" evidence="1">
    <location>
        <begin position="95"/>
        <end position="114"/>
    </location>
</feature>
<feature type="transmembrane region" description="Helical" evidence="1">
    <location>
        <begin position="7"/>
        <end position="27"/>
    </location>
</feature>
<feature type="transmembrane region" description="Helical" evidence="1">
    <location>
        <begin position="200"/>
        <end position="221"/>
    </location>
</feature>
<protein>
    <submittedName>
        <fullName evidence="2">Uncharacterized protein</fullName>
    </submittedName>
</protein>
<dbReference type="Proteomes" id="UP001314903">
    <property type="component" value="Unassembled WGS sequence"/>
</dbReference>
<dbReference type="RefSeq" id="WP_209659950.1">
    <property type="nucleotide sequence ID" value="NZ_JAGGLI010000008.1"/>
</dbReference>
<feature type="transmembrane region" description="Helical" evidence="1">
    <location>
        <begin position="120"/>
        <end position="140"/>
    </location>
</feature>
<feature type="transmembrane region" description="Helical" evidence="1">
    <location>
        <begin position="233"/>
        <end position="253"/>
    </location>
</feature>
<keyword evidence="1" id="KW-0812">Transmembrane</keyword>